<dbReference type="STRING" id="1029756.W911_05955"/>
<name>V5SGL2_9HYPH</name>
<evidence type="ECO:0000313" key="1">
    <source>
        <dbReference type="EMBL" id="AHB50006.1"/>
    </source>
</evidence>
<protein>
    <submittedName>
        <fullName evidence="1">Uncharacterized protein</fullName>
    </submittedName>
</protein>
<dbReference type="Proteomes" id="UP000018542">
    <property type="component" value="Chromosome"/>
</dbReference>
<organism evidence="1 2">
    <name type="scientific">Hyphomicrobium nitrativorans NL23</name>
    <dbReference type="NCBI Taxonomy" id="1029756"/>
    <lineage>
        <taxon>Bacteria</taxon>
        <taxon>Pseudomonadati</taxon>
        <taxon>Pseudomonadota</taxon>
        <taxon>Alphaproteobacteria</taxon>
        <taxon>Hyphomicrobiales</taxon>
        <taxon>Hyphomicrobiaceae</taxon>
        <taxon>Hyphomicrobium</taxon>
    </lineage>
</organism>
<gene>
    <name evidence="1" type="ORF">W911_05955</name>
</gene>
<dbReference type="EMBL" id="CP006912">
    <property type="protein sequence ID" value="AHB50006.1"/>
    <property type="molecule type" value="Genomic_DNA"/>
</dbReference>
<dbReference type="AlphaFoldDB" id="V5SGL2"/>
<reference evidence="1 2" key="1">
    <citation type="journal article" date="2014" name="Genome Announc.">
        <title>Complete Genome Sequence of Hyphomicrobium nitrativorans Strain NL23, a Denitrifying Bacterium Isolated from Biofilm of a Methanol-Fed Denitrification System Treating Seawater at the Montreal Biodome.</title>
        <authorList>
            <person name="Martineau C."/>
            <person name="Villeneuve C."/>
            <person name="Mauffrey F."/>
            <person name="Villemur R."/>
        </authorList>
    </citation>
    <scope>NUCLEOTIDE SEQUENCE [LARGE SCALE GENOMIC DNA]</scope>
    <source>
        <strain evidence="1">NL23</strain>
    </source>
</reference>
<proteinExistence type="predicted"/>
<accession>V5SGL2</accession>
<sequence length="94" mass="10230">MRTVMKLDVEKYLHHLEGMDLSEAEKIEFIRTLWLIAQCFLDDASSGKAEIAKPDISQLKAGFASANVINFQSGRSCALAANDNTASRAKKGAA</sequence>
<evidence type="ECO:0000313" key="2">
    <source>
        <dbReference type="Proteomes" id="UP000018542"/>
    </source>
</evidence>
<keyword evidence="2" id="KW-1185">Reference proteome</keyword>
<dbReference type="HOGENOM" id="CLU_2450242_0_0_5"/>
<dbReference type="KEGG" id="hni:W911_05955"/>
<dbReference type="PATRIC" id="fig|1029756.8.peg.1247"/>